<evidence type="ECO:0000313" key="1">
    <source>
        <dbReference type="EMBL" id="CAH0729675.1"/>
    </source>
</evidence>
<name>A0A8J9YK54_9NEOP</name>
<sequence>MTAYELCILCSMHYAPWPCLAFLRHEAVSRGAMAEAAAEEGRGKGELHSTLEQTPPYVPRPRDYFVYRAEDVVNASPASSAVFVVLL</sequence>
<proteinExistence type="predicted"/>
<reference evidence="1" key="1">
    <citation type="submission" date="2021-12" db="EMBL/GenBank/DDBJ databases">
        <authorList>
            <person name="Martin H S."/>
        </authorList>
    </citation>
    <scope>NUCLEOTIDE SEQUENCE</scope>
</reference>
<feature type="non-terminal residue" evidence="1">
    <location>
        <position position="87"/>
    </location>
</feature>
<protein>
    <submittedName>
        <fullName evidence="1">Uncharacterized protein</fullName>
    </submittedName>
</protein>
<keyword evidence="2" id="KW-1185">Reference proteome</keyword>
<dbReference type="AlphaFoldDB" id="A0A8J9YK54"/>
<gene>
    <name evidence="1" type="ORF">BINO364_LOCUS14732</name>
</gene>
<evidence type="ECO:0000313" key="2">
    <source>
        <dbReference type="Proteomes" id="UP000838878"/>
    </source>
</evidence>
<dbReference type="Proteomes" id="UP000838878">
    <property type="component" value="Chromosome 8"/>
</dbReference>
<organism evidence="1 2">
    <name type="scientific">Brenthis ino</name>
    <name type="common">lesser marbled fritillary</name>
    <dbReference type="NCBI Taxonomy" id="405034"/>
    <lineage>
        <taxon>Eukaryota</taxon>
        <taxon>Metazoa</taxon>
        <taxon>Ecdysozoa</taxon>
        <taxon>Arthropoda</taxon>
        <taxon>Hexapoda</taxon>
        <taxon>Insecta</taxon>
        <taxon>Pterygota</taxon>
        <taxon>Neoptera</taxon>
        <taxon>Endopterygota</taxon>
        <taxon>Lepidoptera</taxon>
        <taxon>Glossata</taxon>
        <taxon>Ditrysia</taxon>
        <taxon>Papilionoidea</taxon>
        <taxon>Nymphalidae</taxon>
        <taxon>Heliconiinae</taxon>
        <taxon>Argynnini</taxon>
        <taxon>Brenthis</taxon>
    </lineage>
</organism>
<dbReference type="EMBL" id="OV170228">
    <property type="protein sequence ID" value="CAH0729675.1"/>
    <property type="molecule type" value="Genomic_DNA"/>
</dbReference>
<accession>A0A8J9YK54</accession>